<evidence type="ECO:0000313" key="2">
    <source>
        <dbReference type="Proteomes" id="UP000005388"/>
    </source>
</evidence>
<protein>
    <recommendedName>
        <fullName evidence="3">Acetyltransferase, GNAT family</fullName>
    </recommendedName>
</protein>
<reference evidence="1 2" key="1">
    <citation type="journal article" date="2014" name="Int. J. Syst. Evol. Microbiol.">
        <title>Phylogenomics and the dynamic genome evolution of the genus Streptococcus.</title>
        <authorList>
            <consortium name="The Broad Institute Genome Sequencing Platform"/>
            <person name="Richards V.P."/>
            <person name="Palmer S.R."/>
            <person name="Pavinski Bitar P.D."/>
            <person name="Qin X."/>
            <person name="Weinstock G.M."/>
            <person name="Highlander S.K."/>
            <person name="Town C.D."/>
            <person name="Burne R.A."/>
            <person name="Stanhope M.J."/>
        </authorList>
    </citation>
    <scope>NUCLEOTIDE SEQUENCE [LARGE SCALE GENOMIC DNA]</scope>
    <source>
        <strain evidence="1 2">2285-97</strain>
    </source>
</reference>
<accession>G5KG68</accession>
<dbReference type="EMBL" id="AEUZ02000001">
    <property type="protein sequence ID" value="EHJ56651.1"/>
    <property type="molecule type" value="Genomic_DNA"/>
</dbReference>
<gene>
    <name evidence="1" type="ORF">STRUR_1229</name>
</gene>
<dbReference type="AlphaFoldDB" id="G5KG68"/>
<comment type="caution">
    <text evidence="1">The sequence shown here is derived from an EMBL/GenBank/DDBJ whole genome shotgun (WGS) entry which is preliminary data.</text>
</comment>
<name>G5KG68_9STRE</name>
<evidence type="ECO:0008006" key="3">
    <source>
        <dbReference type="Google" id="ProtNLM"/>
    </source>
</evidence>
<organism evidence="1 2">
    <name type="scientific">Streptococcus urinalis 2285-97</name>
    <dbReference type="NCBI Taxonomy" id="764291"/>
    <lineage>
        <taxon>Bacteria</taxon>
        <taxon>Bacillati</taxon>
        <taxon>Bacillota</taxon>
        <taxon>Bacilli</taxon>
        <taxon>Lactobacillales</taxon>
        <taxon>Streptococcaceae</taxon>
        <taxon>Streptococcus</taxon>
    </lineage>
</organism>
<sequence>MIYMRRAETKDAADIISICSSGWRVTYHNLYPSTYIEEVIKEFYCKEKVIHDISRLSLHLRRFL</sequence>
<keyword evidence="2" id="KW-1185">Reference proteome</keyword>
<proteinExistence type="predicted"/>
<dbReference type="Proteomes" id="UP000005388">
    <property type="component" value="Unassembled WGS sequence"/>
</dbReference>
<dbReference type="STRING" id="764291.STRUR_1229"/>
<evidence type="ECO:0000313" key="1">
    <source>
        <dbReference type="EMBL" id="EHJ56651.1"/>
    </source>
</evidence>
<dbReference type="Gene3D" id="3.40.630.30">
    <property type="match status" value="1"/>
</dbReference>